<proteinExistence type="predicted"/>
<dbReference type="EMBL" id="JPFK01000002">
    <property type="protein sequence ID" value="KFB02105.1"/>
    <property type="molecule type" value="Genomic_DNA"/>
</dbReference>
<feature type="signal peptide" evidence="1">
    <location>
        <begin position="1"/>
        <end position="24"/>
    </location>
</feature>
<name>A0A084TN19_9FLAO</name>
<evidence type="ECO:0000313" key="3">
    <source>
        <dbReference type="Proteomes" id="UP000028521"/>
    </source>
</evidence>
<dbReference type="STRING" id="1197477.IA57_00235"/>
<accession>A0A084TN19</accession>
<evidence type="ECO:0000256" key="1">
    <source>
        <dbReference type="SAM" id="SignalP"/>
    </source>
</evidence>
<evidence type="ECO:0000313" key="2">
    <source>
        <dbReference type="EMBL" id="KFB02105.1"/>
    </source>
</evidence>
<dbReference type="Proteomes" id="UP000028521">
    <property type="component" value="Unassembled WGS sequence"/>
</dbReference>
<dbReference type="OrthoDB" id="1199048at2"/>
<dbReference type="InterPro" id="IPR046111">
    <property type="entry name" value="DUF6048"/>
</dbReference>
<reference evidence="2 3" key="1">
    <citation type="journal article" date="2014" name="Genome Announc.">
        <title>Draft Genome Sequence of the Algicidal Bacterium Mangrovimonas yunxiaonensis Strain LY01.</title>
        <authorList>
            <person name="Li Y."/>
            <person name="Zhu H."/>
            <person name="Li C."/>
            <person name="Zhang H."/>
            <person name="Chen Z."/>
            <person name="Zheng W."/>
            <person name="Xu H."/>
            <person name="Zheng T."/>
        </authorList>
    </citation>
    <scope>NUCLEOTIDE SEQUENCE [LARGE SCALE GENOMIC DNA]</scope>
    <source>
        <strain evidence="2 3">LY01</strain>
    </source>
</reference>
<gene>
    <name evidence="2" type="ORF">IA57_00235</name>
</gene>
<protein>
    <recommendedName>
        <fullName evidence="4">Outer membrane protein beta-barrel domain-containing protein</fullName>
    </recommendedName>
</protein>
<keyword evidence="1" id="KW-0732">Signal</keyword>
<sequence length="244" mass="27923">MKMKYITTFTINTICLLFFVSLSAQNDSIPEQPQVVDSLKTKQKYGIRLGGDIGKLIRSFVDDDYTGFEINGDYRLTKKWYLAGEIGAEEKFTQNDQLTNTTKGTYFKAGVDYNAYDNWYGMENMIYGGFRIAASTFSQTLESYSVYAENQYWAPQYTHEVPTEFSGLSALWGEVIVGLKVEILNNLYLGANVQFKYTINQDQPEGFENLYVPGYHKTYDSGDFGFGYGYNLSYLIPLFKKNKN</sequence>
<feature type="chain" id="PRO_5001782847" description="Outer membrane protein beta-barrel domain-containing protein" evidence="1">
    <location>
        <begin position="25"/>
        <end position="244"/>
    </location>
</feature>
<organism evidence="2 3">
    <name type="scientific">Mangrovimonas yunxiaonensis</name>
    <dbReference type="NCBI Taxonomy" id="1197477"/>
    <lineage>
        <taxon>Bacteria</taxon>
        <taxon>Pseudomonadati</taxon>
        <taxon>Bacteroidota</taxon>
        <taxon>Flavobacteriia</taxon>
        <taxon>Flavobacteriales</taxon>
        <taxon>Flavobacteriaceae</taxon>
        <taxon>Mangrovimonas</taxon>
    </lineage>
</organism>
<reference evidence="3" key="2">
    <citation type="submission" date="2014-07" db="EMBL/GenBank/DDBJ databases">
        <title>Genome sequence of Mangrovimonas yunxiaonensis.</title>
        <authorList>
            <person name="Li Y."/>
            <person name="Zheng T."/>
        </authorList>
    </citation>
    <scope>NUCLEOTIDE SEQUENCE [LARGE SCALE GENOMIC DNA]</scope>
    <source>
        <strain evidence="3">LY01</strain>
    </source>
</reference>
<evidence type="ECO:0008006" key="4">
    <source>
        <dbReference type="Google" id="ProtNLM"/>
    </source>
</evidence>
<comment type="caution">
    <text evidence="2">The sequence shown here is derived from an EMBL/GenBank/DDBJ whole genome shotgun (WGS) entry which is preliminary data.</text>
</comment>
<keyword evidence="3" id="KW-1185">Reference proteome</keyword>
<dbReference type="eggNOG" id="ENOG502Z9BE">
    <property type="taxonomic scope" value="Bacteria"/>
</dbReference>
<dbReference type="Pfam" id="PF19515">
    <property type="entry name" value="DUF6048"/>
    <property type="match status" value="1"/>
</dbReference>
<dbReference type="AlphaFoldDB" id="A0A084TN19"/>